<dbReference type="InParanoid" id="A0A2H3DWD2"/>
<accession>A0A2H3DWD2</accession>
<reference evidence="3" key="1">
    <citation type="journal article" date="2017" name="Nat. Ecol. Evol.">
        <title>Genome expansion and lineage-specific genetic innovations in the forest pathogenic fungi Armillaria.</title>
        <authorList>
            <person name="Sipos G."/>
            <person name="Prasanna A.N."/>
            <person name="Walter M.C."/>
            <person name="O'Connor E."/>
            <person name="Balint B."/>
            <person name="Krizsan K."/>
            <person name="Kiss B."/>
            <person name="Hess J."/>
            <person name="Varga T."/>
            <person name="Slot J."/>
            <person name="Riley R."/>
            <person name="Boka B."/>
            <person name="Rigling D."/>
            <person name="Barry K."/>
            <person name="Lee J."/>
            <person name="Mihaltcheva S."/>
            <person name="LaButti K."/>
            <person name="Lipzen A."/>
            <person name="Waldron R."/>
            <person name="Moloney N.M."/>
            <person name="Sperisen C."/>
            <person name="Kredics L."/>
            <person name="Vagvoelgyi C."/>
            <person name="Patrignani A."/>
            <person name="Fitzpatrick D."/>
            <person name="Nagy I."/>
            <person name="Doyle S."/>
            <person name="Anderson J.B."/>
            <person name="Grigoriev I.V."/>
            <person name="Gueldener U."/>
            <person name="Muensterkoetter M."/>
            <person name="Nagy L.G."/>
        </authorList>
    </citation>
    <scope>NUCLEOTIDE SEQUENCE [LARGE SCALE GENOMIC DNA]</scope>
    <source>
        <strain evidence="3">Ar21-2</strain>
    </source>
</reference>
<dbReference type="Proteomes" id="UP000217790">
    <property type="component" value="Unassembled WGS sequence"/>
</dbReference>
<sequence length="112" mass="12506">MSKLTPSGPNALIPLLGTFLLCFTSKAEAAVVESLSLLREGYPSRVRIDLRVERGYAPVSNKTHSYVLVNLHHDEQPSIDLKFILYTRISPRGPRGDLCKQRILGRVYAVRG</sequence>
<dbReference type="AlphaFoldDB" id="A0A2H3DWD2"/>
<evidence type="ECO:0000256" key="1">
    <source>
        <dbReference type="SAM" id="SignalP"/>
    </source>
</evidence>
<evidence type="ECO:0000313" key="2">
    <source>
        <dbReference type="EMBL" id="PBK98174.1"/>
    </source>
</evidence>
<keyword evidence="3" id="KW-1185">Reference proteome</keyword>
<feature type="signal peptide" evidence="1">
    <location>
        <begin position="1"/>
        <end position="29"/>
    </location>
</feature>
<evidence type="ECO:0000313" key="3">
    <source>
        <dbReference type="Proteomes" id="UP000217790"/>
    </source>
</evidence>
<name>A0A2H3DWD2_ARMGA</name>
<proteinExistence type="predicted"/>
<feature type="chain" id="PRO_5013688951" evidence="1">
    <location>
        <begin position="30"/>
        <end position="112"/>
    </location>
</feature>
<keyword evidence="1" id="KW-0732">Signal</keyword>
<gene>
    <name evidence="2" type="ORF">ARMGADRAFT_1075041</name>
</gene>
<protein>
    <submittedName>
        <fullName evidence="2">Uncharacterized protein</fullName>
    </submittedName>
</protein>
<organism evidence="2 3">
    <name type="scientific">Armillaria gallica</name>
    <name type="common">Bulbous honey fungus</name>
    <name type="synonym">Armillaria bulbosa</name>
    <dbReference type="NCBI Taxonomy" id="47427"/>
    <lineage>
        <taxon>Eukaryota</taxon>
        <taxon>Fungi</taxon>
        <taxon>Dikarya</taxon>
        <taxon>Basidiomycota</taxon>
        <taxon>Agaricomycotina</taxon>
        <taxon>Agaricomycetes</taxon>
        <taxon>Agaricomycetidae</taxon>
        <taxon>Agaricales</taxon>
        <taxon>Marasmiineae</taxon>
        <taxon>Physalacriaceae</taxon>
        <taxon>Armillaria</taxon>
    </lineage>
</organism>
<dbReference type="EMBL" id="KZ293648">
    <property type="protein sequence ID" value="PBK98174.1"/>
    <property type="molecule type" value="Genomic_DNA"/>
</dbReference>